<gene>
    <name evidence="1" type="ORF">BDW59DRAFT_167915</name>
</gene>
<dbReference type="Proteomes" id="UP001610335">
    <property type="component" value="Unassembled WGS sequence"/>
</dbReference>
<reference evidence="1 2" key="1">
    <citation type="submission" date="2024-07" db="EMBL/GenBank/DDBJ databases">
        <title>Section-level genome sequencing and comparative genomics of Aspergillus sections Usti and Cavernicolus.</title>
        <authorList>
            <consortium name="Lawrence Berkeley National Laboratory"/>
            <person name="Nybo J.L."/>
            <person name="Vesth T.C."/>
            <person name="Theobald S."/>
            <person name="Frisvad J.C."/>
            <person name="Larsen T.O."/>
            <person name="Kjaerboelling I."/>
            <person name="Rothschild-Mancinelli K."/>
            <person name="Lyhne E.K."/>
            <person name="Kogle M.E."/>
            <person name="Barry K."/>
            <person name="Clum A."/>
            <person name="Na H."/>
            <person name="Ledsgaard L."/>
            <person name="Lin J."/>
            <person name="Lipzen A."/>
            <person name="Kuo A."/>
            <person name="Riley R."/>
            <person name="Mondo S."/>
            <person name="LaButti K."/>
            <person name="Haridas S."/>
            <person name="Pangalinan J."/>
            <person name="Salamov A.A."/>
            <person name="Simmons B.A."/>
            <person name="Magnuson J.K."/>
            <person name="Chen J."/>
            <person name="Drula E."/>
            <person name="Henrissat B."/>
            <person name="Wiebenga A."/>
            <person name="Lubbers R.J."/>
            <person name="Gomes A.C."/>
            <person name="Makela M.R."/>
            <person name="Stajich J."/>
            <person name="Grigoriev I.V."/>
            <person name="Mortensen U.H."/>
            <person name="De vries R.P."/>
            <person name="Baker S.E."/>
            <person name="Andersen M.R."/>
        </authorList>
    </citation>
    <scope>NUCLEOTIDE SEQUENCE [LARGE SCALE GENOMIC DNA]</scope>
    <source>
        <strain evidence="1 2">CBS 600.67</strain>
    </source>
</reference>
<evidence type="ECO:0000313" key="1">
    <source>
        <dbReference type="EMBL" id="KAL2811930.1"/>
    </source>
</evidence>
<comment type="caution">
    <text evidence="1">The sequence shown here is derived from an EMBL/GenBank/DDBJ whole genome shotgun (WGS) entry which is preliminary data.</text>
</comment>
<dbReference type="EMBL" id="JBFXLS010000207">
    <property type="protein sequence ID" value="KAL2811930.1"/>
    <property type="molecule type" value="Genomic_DNA"/>
</dbReference>
<keyword evidence="2" id="KW-1185">Reference proteome</keyword>
<sequence>MNWLCLSFEMVYTLQPHMVVHWEHTRVMMMFLRCLAFMYGGQGHHLRQSTGLWVDCQLRPLLEGSDVEQVQEGMGIGDTLAQYGYGWFLDKLDYWTMIFRPPHCIYLVFNTPSLLSQYYAWYRDLTRGDLPRAAVLLDLLVDLCLRAFRQEVFRVLDQAGVKQPLRWSGLRAAQQGKMPLTAIGFRQVLGRVLLETEFQYISSMNAKVNEIGVLRKNWEHKAYWLLFRQYFEVITQIFGLRQAREWRVILQYQFICMHWLLLYPSVNVFWSRVSGLSRTGGQKLLQIWVSVYPYMAAYYRDHPPVHGVIPVAELDQLPVTGWHWSTRPSKLHIMLLVIPGDPSTLFSTTCMTGPQAAMPQAGLPFLIICVVPSMITQSVLGYNLQCQYLARHLRPRADRRHDDQGWLIHGLLVFSEKVLFKFQYQARQVCRPAGSEGEALTLRVDVPVAVEDLEKDSNTENLSIQ</sequence>
<proteinExistence type="predicted"/>
<protein>
    <submittedName>
        <fullName evidence="1">Uncharacterized protein</fullName>
    </submittedName>
</protein>
<organism evidence="1 2">
    <name type="scientific">Aspergillus cavernicola</name>
    <dbReference type="NCBI Taxonomy" id="176166"/>
    <lineage>
        <taxon>Eukaryota</taxon>
        <taxon>Fungi</taxon>
        <taxon>Dikarya</taxon>
        <taxon>Ascomycota</taxon>
        <taxon>Pezizomycotina</taxon>
        <taxon>Eurotiomycetes</taxon>
        <taxon>Eurotiomycetidae</taxon>
        <taxon>Eurotiales</taxon>
        <taxon>Aspergillaceae</taxon>
        <taxon>Aspergillus</taxon>
        <taxon>Aspergillus subgen. Nidulantes</taxon>
    </lineage>
</organism>
<name>A0ABR4H903_9EURO</name>
<evidence type="ECO:0000313" key="2">
    <source>
        <dbReference type="Proteomes" id="UP001610335"/>
    </source>
</evidence>
<accession>A0ABR4H903</accession>